<feature type="region of interest" description="Disordered" evidence="1">
    <location>
        <begin position="1"/>
        <end position="32"/>
    </location>
</feature>
<dbReference type="EMBL" id="AMEM01000013">
    <property type="protein sequence ID" value="EKX91201.1"/>
    <property type="molecule type" value="Genomic_DNA"/>
</dbReference>
<accession>L1MJU3</accession>
<protein>
    <recommendedName>
        <fullName evidence="4">Bacteriochlorophyll 4-vinyl reductase</fullName>
    </recommendedName>
</protein>
<reference evidence="2 3" key="1">
    <citation type="submission" date="2012-05" db="EMBL/GenBank/DDBJ databases">
        <authorList>
            <person name="Weinstock G."/>
            <person name="Sodergren E."/>
            <person name="Lobos E.A."/>
            <person name="Fulton L."/>
            <person name="Fulton R."/>
            <person name="Courtney L."/>
            <person name="Fronick C."/>
            <person name="O'Laughlin M."/>
            <person name="Godfrey J."/>
            <person name="Wilson R.M."/>
            <person name="Miner T."/>
            <person name="Farmer C."/>
            <person name="Delehaunty K."/>
            <person name="Cordes M."/>
            <person name="Minx P."/>
            <person name="Tomlinson C."/>
            <person name="Chen J."/>
            <person name="Wollam A."/>
            <person name="Pepin K.H."/>
            <person name="Bhonagiri V."/>
            <person name="Zhang X."/>
            <person name="Suruliraj S."/>
            <person name="Warren W."/>
            <person name="Mitreva M."/>
            <person name="Mardis E.R."/>
            <person name="Wilson R.K."/>
        </authorList>
    </citation>
    <scope>NUCLEOTIDE SEQUENCE [LARGE SCALE GENOMIC DNA]</scope>
    <source>
        <strain evidence="2 3">F0235</strain>
    </source>
</reference>
<keyword evidence="3" id="KW-1185">Reference proteome</keyword>
<evidence type="ECO:0000313" key="3">
    <source>
        <dbReference type="Proteomes" id="UP000010445"/>
    </source>
</evidence>
<evidence type="ECO:0000313" key="2">
    <source>
        <dbReference type="EMBL" id="EKX91201.1"/>
    </source>
</evidence>
<evidence type="ECO:0000256" key="1">
    <source>
        <dbReference type="SAM" id="MobiDB-lite"/>
    </source>
</evidence>
<dbReference type="PATRIC" id="fig|1035195.3.peg.719"/>
<dbReference type="OrthoDB" id="306887at2"/>
<feature type="compositionally biased region" description="Basic and acidic residues" evidence="1">
    <location>
        <begin position="1"/>
        <end position="25"/>
    </location>
</feature>
<proteinExistence type="predicted"/>
<dbReference type="RefSeq" id="WP_006063047.1">
    <property type="nucleotide sequence ID" value="NZ_KB290828.1"/>
</dbReference>
<name>L1MJU3_9CORY</name>
<evidence type="ECO:0008006" key="4">
    <source>
        <dbReference type="Google" id="ProtNLM"/>
    </source>
</evidence>
<comment type="caution">
    <text evidence="2">The sequence shown here is derived from an EMBL/GenBank/DDBJ whole genome shotgun (WGS) entry which is preliminary data.</text>
</comment>
<gene>
    <name evidence="2" type="ORF">HMPREF9997_00803</name>
</gene>
<sequence>MVNGHNDERKVPDERHAHSPAHDTDADPSPETMTLADVANAQDAETEEYARVFLLKAMRLRGVAINREHFLRAELRRRGISEETITAAIALTPIQAGVDQKVLDSIASGAIKFETSKSSLISFTSGLPGGFAVVAAIPADLLQYFIHAFRIMQKIAYTYGWQNLIDDVDEIDDETFAKMVTLLGVMMGVSSASTSIKAFATGATKAVQKQVTNAALTKTAWYGPMKKVLRVVGVKITKDTVGKGVSKAVPVLGGIISGGMTFATLTTESNRLKKHLRELPPPGVDGAEFKKMEFKKMGSRLGKNHPTKFA</sequence>
<dbReference type="eggNOG" id="ENOG502ZBZ3">
    <property type="taxonomic scope" value="Bacteria"/>
</dbReference>
<organism evidence="2 3">
    <name type="scientific">Corynebacterium durum F0235</name>
    <dbReference type="NCBI Taxonomy" id="1035195"/>
    <lineage>
        <taxon>Bacteria</taxon>
        <taxon>Bacillati</taxon>
        <taxon>Actinomycetota</taxon>
        <taxon>Actinomycetes</taxon>
        <taxon>Mycobacteriales</taxon>
        <taxon>Corynebacteriaceae</taxon>
        <taxon>Corynebacterium</taxon>
    </lineage>
</organism>
<dbReference type="Proteomes" id="UP000010445">
    <property type="component" value="Unassembled WGS sequence"/>
</dbReference>
<dbReference type="AlphaFoldDB" id="L1MJU3"/>
<dbReference type="HOGENOM" id="CLU_071994_0_0_11"/>